<feature type="chain" id="PRO_5007628656" evidence="2">
    <location>
        <begin position="22"/>
        <end position="246"/>
    </location>
</feature>
<evidence type="ECO:0000256" key="2">
    <source>
        <dbReference type="SAM" id="SignalP"/>
    </source>
</evidence>
<feature type="compositionally biased region" description="Low complexity" evidence="1">
    <location>
        <begin position="101"/>
        <end position="112"/>
    </location>
</feature>
<dbReference type="Gene3D" id="2.40.128.300">
    <property type="match status" value="1"/>
</dbReference>
<feature type="compositionally biased region" description="Polar residues" evidence="1">
    <location>
        <begin position="77"/>
        <end position="94"/>
    </location>
</feature>
<dbReference type="AlphaFoldDB" id="A0A158M8K6"/>
<keyword evidence="3" id="KW-0808">Transferase</keyword>
<reference evidence="3 4" key="1">
    <citation type="submission" date="2014-03" db="EMBL/GenBank/DDBJ databases">
        <title>Genome sequence of Bordetella holmseii.</title>
        <authorList>
            <person name="Harvill E."/>
            <person name="Goodfield L.L."/>
            <person name="Ivanov Y."/>
            <person name="Meyer J.A."/>
            <person name="Newth C."/>
            <person name="Cassiday P."/>
            <person name="Tondella M.L."/>
            <person name="Liao P."/>
            <person name="Zimmerman J."/>
            <person name="Meert K."/>
            <person name="Wessel D."/>
            <person name="Berger J."/>
            <person name="Dean J.M."/>
            <person name="Holubkov R."/>
            <person name="Burr J."/>
            <person name="Liu T."/>
            <person name="Brinkac L.M."/>
            <person name="Sanka R."/>
            <person name="Kim M."/>
            <person name="Losada L."/>
        </authorList>
    </citation>
    <scope>NUCLEOTIDE SEQUENCE [LARGE SCALE GENOMIC DNA]</scope>
    <source>
        <strain evidence="3 4">CDC-H585-BH</strain>
    </source>
</reference>
<proteinExistence type="predicted"/>
<dbReference type="GeneID" id="93121315"/>
<dbReference type="RefSeq" id="WP_005018328.1">
    <property type="nucleotide sequence ID" value="NZ_JFZZ01000016.1"/>
</dbReference>
<name>A0A158M8K6_9BORD</name>
<evidence type="ECO:0000256" key="1">
    <source>
        <dbReference type="SAM" id="MobiDB-lite"/>
    </source>
</evidence>
<dbReference type="InterPro" id="IPR043176">
    <property type="entry name" value="NlpE_N_sf"/>
</dbReference>
<dbReference type="STRING" id="35814.BBB42_02435"/>
<gene>
    <name evidence="3" type="ORF">L497_3618</name>
</gene>
<protein>
    <submittedName>
        <fullName evidence="3">Putative N-acetyltransferase YedL</fullName>
    </submittedName>
</protein>
<dbReference type="PATRIC" id="fig|1331206.3.peg.438"/>
<feature type="region of interest" description="Disordered" evidence="1">
    <location>
        <begin position="224"/>
        <end position="246"/>
    </location>
</feature>
<feature type="signal peptide" evidence="2">
    <location>
        <begin position="1"/>
        <end position="21"/>
    </location>
</feature>
<dbReference type="Proteomes" id="UP000026682">
    <property type="component" value="Unassembled WGS sequence"/>
</dbReference>
<evidence type="ECO:0000313" key="4">
    <source>
        <dbReference type="Proteomes" id="UP000026682"/>
    </source>
</evidence>
<feature type="region of interest" description="Disordered" evidence="1">
    <location>
        <begin position="74"/>
        <end position="112"/>
    </location>
</feature>
<organism evidence="3 4">
    <name type="scientific">Bordetella holmesii CDC-H585-BH</name>
    <dbReference type="NCBI Taxonomy" id="1331206"/>
    <lineage>
        <taxon>Bacteria</taxon>
        <taxon>Pseudomonadati</taxon>
        <taxon>Pseudomonadota</taxon>
        <taxon>Betaproteobacteria</taxon>
        <taxon>Burkholderiales</taxon>
        <taxon>Alcaligenaceae</taxon>
        <taxon>Bordetella</taxon>
    </lineage>
</organism>
<evidence type="ECO:0000313" key="3">
    <source>
        <dbReference type="EMBL" id="KAK98585.1"/>
    </source>
</evidence>
<comment type="caution">
    <text evidence="3">The sequence shown here is derived from an EMBL/GenBank/DDBJ whole genome shotgun (WGS) entry which is preliminary data.</text>
</comment>
<keyword evidence="2" id="KW-0732">Signal</keyword>
<accession>A0A158M8K6</accession>
<dbReference type="GO" id="GO:0016740">
    <property type="term" value="F:transferase activity"/>
    <property type="evidence" value="ECO:0007669"/>
    <property type="project" value="UniProtKB-KW"/>
</dbReference>
<dbReference type="EMBL" id="JFZZ01000016">
    <property type="protein sequence ID" value="KAK98585.1"/>
    <property type="molecule type" value="Genomic_DNA"/>
</dbReference>
<sequence length="246" mass="26236">MSALTLASRLRPLTLASTLLAAALMAGCAQQRTEGYYNPPAASTVTDAQAQAQAANYRTVFNAPSQLQIELKPRQPGRQQAVQQATASNEQGVTAPSYDGAESADAAAPATASTAARELIPQAQTYQGTLPCLHADMNCTAQLVTLTLAPSGQWRARISYLNGHPNAGKPAFEQGCWSALHERPPRVLLMEANGNVRADFTVPANNTLRVRAVNGHMPNLNYTLTRQPDLNPVSELDKQPAPHCGQ</sequence>